<dbReference type="PANTHER" id="PTHR34297">
    <property type="entry name" value="HYPOTHETICAL CYTOSOLIC PROTEIN-RELATED"/>
    <property type="match status" value="1"/>
</dbReference>
<keyword evidence="3" id="KW-1185">Reference proteome</keyword>
<dbReference type="Pfam" id="PF03780">
    <property type="entry name" value="Asp23"/>
    <property type="match status" value="1"/>
</dbReference>
<evidence type="ECO:0000313" key="2">
    <source>
        <dbReference type="EMBL" id="QIK52615.1"/>
    </source>
</evidence>
<accession>A0A6G7WK39</accession>
<comment type="similarity">
    <text evidence="1">Belongs to the asp23 family.</text>
</comment>
<protein>
    <submittedName>
        <fullName evidence="2">Asp23/Gls24 family envelope stress response protein</fullName>
    </submittedName>
</protein>
<dbReference type="InterPro" id="IPR005531">
    <property type="entry name" value="Asp23"/>
</dbReference>
<dbReference type="EMBL" id="CP049889">
    <property type="protein sequence ID" value="QIK52615.1"/>
    <property type="molecule type" value="Genomic_DNA"/>
</dbReference>
<proteinExistence type="inferred from homology"/>
<reference evidence="2 3" key="1">
    <citation type="journal article" date="2017" name="Int. J. Syst. Evol. Microbiol.">
        <title>Jeotgalibaca porci sp. nov. and Jeotgalibaca arthritidis sp. nov., isolated from pigs, and emended description of the genus Jeotgalibaca.</title>
        <authorList>
            <person name="Zamora L."/>
            <person name="Perez-Sancho M."/>
            <person name="Dominguez L."/>
            <person name="Fernandez-Garayzabal J.F."/>
            <person name="Vela A.I."/>
        </authorList>
    </citation>
    <scope>NUCLEOTIDE SEQUENCE [LARGE SCALE GENOMIC DNA]</scope>
    <source>
        <strain evidence="2 3">CCUG 69148</strain>
    </source>
</reference>
<evidence type="ECO:0000256" key="1">
    <source>
        <dbReference type="ARBA" id="ARBA00005721"/>
    </source>
</evidence>
<dbReference type="Proteomes" id="UP000501830">
    <property type="component" value="Chromosome"/>
</dbReference>
<sequence length="148" mass="16308">MIEEELNNVEEVNIPLEDKHVGQGAIEIAPEVLEIISGITVNEIDGVYGMQGSFKSGVNELLGRSSHNKGIYLNSTDNGLSIDVYCYLKYGASVPKVALEMQTKIKEQILFMSDLEINHINVHVVGLVTPREVEKHRASLAKGMEDQA</sequence>
<evidence type="ECO:0000313" key="3">
    <source>
        <dbReference type="Proteomes" id="UP000501830"/>
    </source>
</evidence>
<name>A0A6G7WK39_9LACT</name>
<dbReference type="AlphaFoldDB" id="A0A6G7WK39"/>
<organism evidence="2 3">
    <name type="scientific">Jeotgalibaca porci</name>
    <dbReference type="NCBI Taxonomy" id="1868793"/>
    <lineage>
        <taxon>Bacteria</taxon>
        <taxon>Bacillati</taxon>
        <taxon>Bacillota</taxon>
        <taxon>Bacilli</taxon>
        <taxon>Lactobacillales</taxon>
        <taxon>Carnobacteriaceae</taxon>
        <taxon>Jeotgalibaca</taxon>
    </lineage>
</organism>
<dbReference type="PANTHER" id="PTHR34297:SF1">
    <property type="entry name" value="ASP23_GLS24 FAMILY ENVELOPE STRESS RESPONSE PROTEIN"/>
    <property type="match status" value="1"/>
</dbReference>
<gene>
    <name evidence="2" type="ORF">G7058_11460</name>
</gene>
<dbReference type="KEGG" id="jpo:G7058_11460"/>